<dbReference type="AlphaFoldDB" id="A0A1Y1WIW9"/>
<reference evidence="5 6" key="2">
    <citation type="submission" date="2016-08" db="EMBL/GenBank/DDBJ databases">
        <title>Pervasive Adenine N6-methylation of Active Genes in Fungi.</title>
        <authorList>
            <consortium name="DOE Joint Genome Institute"/>
            <person name="Mondo S.J."/>
            <person name="Dannebaum R.O."/>
            <person name="Kuo R.C."/>
            <person name="Labutti K."/>
            <person name="Haridas S."/>
            <person name="Kuo A."/>
            <person name="Salamov A."/>
            <person name="Ahrendt S.R."/>
            <person name="Lipzen A."/>
            <person name="Sullivan W."/>
            <person name="Andreopoulos W.B."/>
            <person name="Clum A."/>
            <person name="Lindquist E."/>
            <person name="Daum C."/>
            <person name="Ramamoorthy G.K."/>
            <person name="Gryganskyi A."/>
            <person name="Culley D."/>
            <person name="Magnuson J.K."/>
            <person name="James T.Y."/>
            <person name="O'Malley M.A."/>
            <person name="Stajich J.E."/>
            <person name="Spatafora J.W."/>
            <person name="Visel A."/>
            <person name="Grigoriev I.V."/>
        </authorList>
    </citation>
    <scope>NUCLEOTIDE SEQUENCE [LARGE SCALE GENOMIC DNA]</scope>
    <source>
        <strain evidence="5 6">S4</strain>
    </source>
</reference>
<organism evidence="5 6">
    <name type="scientific">Anaeromyces robustus</name>
    <dbReference type="NCBI Taxonomy" id="1754192"/>
    <lineage>
        <taxon>Eukaryota</taxon>
        <taxon>Fungi</taxon>
        <taxon>Fungi incertae sedis</taxon>
        <taxon>Chytridiomycota</taxon>
        <taxon>Chytridiomycota incertae sedis</taxon>
        <taxon>Neocallimastigomycetes</taxon>
        <taxon>Neocallimastigales</taxon>
        <taxon>Neocallimastigaceae</taxon>
        <taxon>Anaeromyces</taxon>
    </lineage>
</organism>
<dbReference type="Pfam" id="PF13934">
    <property type="entry name" value="ELYS"/>
    <property type="match status" value="1"/>
</dbReference>
<evidence type="ECO:0000256" key="2">
    <source>
        <dbReference type="ARBA" id="ARBA00023242"/>
    </source>
</evidence>
<accession>A0A1Y1WIW9</accession>
<reference evidence="5 6" key="1">
    <citation type="submission" date="2016-08" db="EMBL/GenBank/DDBJ databases">
        <title>A Parts List for Fungal Cellulosomes Revealed by Comparative Genomics.</title>
        <authorList>
            <consortium name="DOE Joint Genome Institute"/>
            <person name="Haitjema C.H."/>
            <person name="Gilmore S.P."/>
            <person name="Henske J.K."/>
            <person name="Solomon K.V."/>
            <person name="De Groot R."/>
            <person name="Kuo A."/>
            <person name="Mondo S.J."/>
            <person name="Salamov A.A."/>
            <person name="Labutti K."/>
            <person name="Zhao Z."/>
            <person name="Chiniquy J."/>
            <person name="Barry K."/>
            <person name="Brewer H.M."/>
            <person name="Purvine S.O."/>
            <person name="Wright A.T."/>
            <person name="Boxma B."/>
            <person name="Van Alen T."/>
            <person name="Hackstein J.H."/>
            <person name="Baker S.E."/>
            <person name="Grigoriev I.V."/>
            <person name="O'Malley M.A."/>
        </authorList>
    </citation>
    <scope>NUCLEOTIDE SEQUENCE [LARGE SCALE GENOMIC DNA]</scope>
    <source>
        <strain evidence="5 6">S4</strain>
    </source>
</reference>
<dbReference type="EMBL" id="MCFG01000383">
    <property type="protein sequence ID" value="ORX73520.1"/>
    <property type="molecule type" value="Genomic_DNA"/>
</dbReference>
<dbReference type="GO" id="GO:0005634">
    <property type="term" value="C:nucleus"/>
    <property type="evidence" value="ECO:0007669"/>
    <property type="project" value="UniProtKB-SubCell"/>
</dbReference>
<dbReference type="InterPro" id="IPR025151">
    <property type="entry name" value="ELYS_dom"/>
</dbReference>
<protein>
    <recommendedName>
        <fullName evidence="4">ELYS-like domain-containing protein</fullName>
    </recommendedName>
</protein>
<comment type="caution">
    <text evidence="5">The sequence shown here is derived from an EMBL/GenBank/DDBJ whole genome shotgun (WGS) entry which is preliminary data.</text>
</comment>
<dbReference type="InterPro" id="IPR052620">
    <property type="entry name" value="ELYS/MEL-28_NucAsmblyFactor"/>
</dbReference>
<dbReference type="PANTHER" id="PTHR21583">
    <property type="entry name" value="ELYS PROTEIN"/>
    <property type="match status" value="1"/>
</dbReference>
<proteinExistence type="predicted"/>
<evidence type="ECO:0000313" key="5">
    <source>
        <dbReference type="EMBL" id="ORX73520.1"/>
    </source>
</evidence>
<dbReference type="STRING" id="1754192.A0A1Y1WIW9"/>
<keyword evidence="2" id="KW-0539">Nucleus</keyword>
<feature type="region of interest" description="Disordered" evidence="3">
    <location>
        <begin position="919"/>
        <end position="945"/>
    </location>
</feature>
<comment type="subcellular location">
    <subcellularLocation>
        <location evidence="1">Nucleus</location>
    </subcellularLocation>
</comment>
<keyword evidence="6" id="KW-1185">Reference proteome</keyword>
<name>A0A1Y1WIW9_9FUNG</name>
<evidence type="ECO:0000313" key="6">
    <source>
        <dbReference type="Proteomes" id="UP000193944"/>
    </source>
</evidence>
<evidence type="ECO:0000256" key="3">
    <source>
        <dbReference type="SAM" id="MobiDB-lite"/>
    </source>
</evidence>
<feature type="domain" description="ELYS-like" evidence="4">
    <location>
        <begin position="417"/>
        <end position="625"/>
    </location>
</feature>
<dbReference type="PANTHER" id="PTHR21583:SF8">
    <property type="entry name" value="PROTEIN ELYS"/>
    <property type="match status" value="1"/>
</dbReference>
<dbReference type="Proteomes" id="UP000193944">
    <property type="component" value="Unassembled WGS sequence"/>
</dbReference>
<evidence type="ECO:0000256" key="1">
    <source>
        <dbReference type="ARBA" id="ARBA00004123"/>
    </source>
</evidence>
<sequence>MIEADVNEFKTLKHIFDPKCEHDGGFNKSNDADWCYRWDSTFIEIRDLRSSEVMASLPIEALLDHNNNKIFTQVAVILSGNKYLLVVCVEDNNENTELYIFDPLVKTIVKVGNTFKAKITNLKVSDSFHIDEEESPDYMFHFIIMSTSTNEIVSDLLKLPRKVRNNSVILEKNSWSFYQVNGDYGKISALETCVEENQPILFAGFAKGKIVSYYLVVDKELNTSLEMNKEYTTTDVLSSVCSIIYRNKKLFVTSGSYTEYDYSRNIAVSLLNLTEETTQTIDFPETPGKIEVAALSPNELYLYIVYIHKAKTVLKVVSMEIMREISDLDITQTYFTPATTAVSLRILGLNTYSNGICCDVLYLTKYVGYTDDDYSQISSLKIPRVALPNELKSAPSLYTDEQRKQINIVRKRMSDSKLFIDLLLDTMEIETKYPFNTYDDLENVQNILFKDDAYNLTGHCIIYYILKDLNCNYEEYAKQWSILPHYLIAINGYWALDHQNIKEAFNYLWNPLIEIDWPEKIIQLLYDQKYYNEACRFIQITKTSITSDIGIELQMKLYLKTNILDAFLFQRKYNYFKRKDGSNLFSLFLKHCFEEELPNSSLINKIRKFPYNKNEETQLIEYMRQSNQKLCKDFLLMYYIYHGKYIEAIRLHEENKLNGLMVTDIHQDEREALIQNIKLLLPKVQRSVLEIENEKKKGSKVLPVALTSKRMFTEPESDDAMEIDEGNTETRLNSFYKPNQNLGPLSASKYIHQSKEHDQKVLLRALKNHLLVNNDNTEVENDESTEYNNNKNQPVPFALPPTIPEKNTFTYEMNSNDGSLSNLELNHYTYTNSILNNLSPFSLKQSKEIKENNKQTSLISKQANENTQSSKMYSNALKRVVDEDDDEDDDSINYHNDVLDQPMEIKKIDGYDGRIKKLYSSSGGGETNKTKSTASTTNFYSTPSTDYFEENNNKSVSVNTMNETFYTPSYSEQKSSRKTLKILSN</sequence>
<dbReference type="OrthoDB" id="2128723at2759"/>
<evidence type="ECO:0000259" key="4">
    <source>
        <dbReference type="Pfam" id="PF13934"/>
    </source>
</evidence>
<gene>
    <name evidence="5" type="ORF">BCR32DRAFT_272166</name>
</gene>